<dbReference type="Proteomes" id="UP001519363">
    <property type="component" value="Unassembled WGS sequence"/>
</dbReference>
<evidence type="ECO:0000313" key="5">
    <source>
        <dbReference type="EMBL" id="MBP2474666.1"/>
    </source>
</evidence>
<evidence type="ECO:0000256" key="4">
    <source>
        <dbReference type="ARBA" id="ARBA00023186"/>
    </source>
</evidence>
<accession>A0ABS5AEB0</accession>
<protein>
    <recommendedName>
        <fullName evidence="7">ESX secretion-associated protein EspG</fullName>
    </recommendedName>
</protein>
<comment type="caution">
    <text evidence="5">The sequence shown here is derived from an EMBL/GenBank/DDBJ whole genome shotgun (WGS) entry which is preliminary data.</text>
</comment>
<dbReference type="InterPro" id="IPR025734">
    <property type="entry name" value="EspG"/>
</dbReference>
<name>A0ABS5AEB0_9PSEU</name>
<keyword evidence="6" id="KW-1185">Reference proteome</keyword>
<gene>
    <name evidence="5" type="ORF">JOF53_003538</name>
</gene>
<evidence type="ECO:0000256" key="1">
    <source>
        <dbReference type="ARBA" id="ARBA00004496"/>
    </source>
</evidence>
<reference evidence="5 6" key="1">
    <citation type="submission" date="2021-03" db="EMBL/GenBank/DDBJ databases">
        <title>Sequencing the genomes of 1000 actinobacteria strains.</title>
        <authorList>
            <person name="Klenk H.-P."/>
        </authorList>
    </citation>
    <scope>NUCLEOTIDE SEQUENCE [LARGE SCALE GENOMIC DNA]</scope>
    <source>
        <strain evidence="5 6">DSM 44580</strain>
    </source>
</reference>
<dbReference type="RefSeq" id="WP_249044433.1">
    <property type="nucleotide sequence ID" value="NZ_JAGIOO010000001.1"/>
</dbReference>
<comment type="subcellular location">
    <subcellularLocation>
        <location evidence="1">Cytoplasm</location>
    </subcellularLocation>
</comment>
<evidence type="ECO:0000256" key="2">
    <source>
        <dbReference type="ARBA" id="ARBA00006411"/>
    </source>
</evidence>
<organism evidence="5 6">
    <name type="scientific">Crossiella equi</name>
    <dbReference type="NCBI Taxonomy" id="130796"/>
    <lineage>
        <taxon>Bacteria</taxon>
        <taxon>Bacillati</taxon>
        <taxon>Actinomycetota</taxon>
        <taxon>Actinomycetes</taxon>
        <taxon>Pseudonocardiales</taxon>
        <taxon>Pseudonocardiaceae</taxon>
        <taxon>Crossiella</taxon>
    </lineage>
</organism>
<dbReference type="EMBL" id="JAGIOO010000001">
    <property type="protein sequence ID" value="MBP2474666.1"/>
    <property type="molecule type" value="Genomic_DNA"/>
</dbReference>
<evidence type="ECO:0000256" key="3">
    <source>
        <dbReference type="ARBA" id="ARBA00022490"/>
    </source>
</evidence>
<keyword evidence="3" id="KW-0963">Cytoplasm</keyword>
<dbReference type="Pfam" id="PF14011">
    <property type="entry name" value="ESX-1_EspG"/>
    <property type="match status" value="1"/>
</dbReference>
<evidence type="ECO:0000313" key="6">
    <source>
        <dbReference type="Proteomes" id="UP001519363"/>
    </source>
</evidence>
<proteinExistence type="inferred from homology"/>
<comment type="similarity">
    <text evidence="2">Belongs to the EspG family.</text>
</comment>
<sequence>MTLFDQTQTEPVALTALEFDVLWQHLGLGTPPLVIKVPSPGRTHTERAALEREAWDTLGAKGLGRPVSVDERLVAMLRLLATPTREVDARLWLGRSVRVLAAAREDADEGVLAVLDAGTLTLKTISALSLAREAVNLLHPHPAGPGRSVTLPSKHLDEAAHASQGDPARLAEALVSRDIRPDDAHVIKEMIKDASHQGQFGAATRDPAWSRRRRADRVIGFFDTPTGRYLQTRRDTEAGEAWSTVAPVDNRRLTQHVETLLAELLEPAEPPSRGR</sequence>
<keyword evidence="4" id="KW-0143">Chaperone</keyword>
<evidence type="ECO:0008006" key="7">
    <source>
        <dbReference type="Google" id="ProtNLM"/>
    </source>
</evidence>